<dbReference type="InterPro" id="IPR003140">
    <property type="entry name" value="PLipase/COase/thioEstase"/>
</dbReference>
<dbReference type="Pfam" id="PF02230">
    <property type="entry name" value="Abhydrolase_2"/>
    <property type="match status" value="1"/>
</dbReference>
<feature type="domain" description="Phospholipase/carboxylesterase/thioesterase" evidence="2">
    <location>
        <begin position="179"/>
        <end position="368"/>
    </location>
</feature>
<proteinExistence type="predicted"/>
<dbReference type="EMBL" id="CP042913">
    <property type="protein sequence ID" value="QEG37379.1"/>
    <property type="molecule type" value="Genomic_DNA"/>
</dbReference>
<evidence type="ECO:0000259" key="2">
    <source>
        <dbReference type="Pfam" id="PF02230"/>
    </source>
</evidence>
<evidence type="ECO:0000313" key="3">
    <source>
        <dbReference type="EMBL" id="QEG37379.1"/>
    </source>
</evidence>
<gene>
    <name evidence="3" type="ORF">Pr1d_47220</name>
</gene>
<dbReference type="GO" id="GO:0016787">
    <property type="term" value="F:hydrolase activity"/>
    <property type="evidence" value="ECO:0007669"/>
    <property type="project" value="InterPro"/>
</dbReference>
<dbReference type="PANTHER" id="PTHR43037:SF1">
    <property type="entry name" value="BLL1128 PROTEIN"/>
    <property type="match status" value="1"/>
</dbReference>
<evidence type="ECO:0000313" key="4">
    <source>
        <dbReference type="Proteomes" id="UP000323917"/>
    </source>
</evidence>
<reference evidence="3 4" key="1">
    <citation type="submission" date="2019-08" db="EMBL/GenBank/DDBJ databases">
        <title>Deep-cultivation of Planctomycetes and their phenomic and genomic characterization uncovers novel biology.</title>
        <authorList>
            <person name="Wiegand S."/>
            <person name="Jogler M."/>
            <person name="Boedeker C."/>
            <person name="Pinto D."/>
            <person name="Vollmers J."/>
            <person name="Rivas-Marin E."/>
            <person name="Kohn T."/>
            <person name="Peeters S.H."/>
            <person name="Heuer A."/>
            <person name="Rast P."/>
            <person name="Oberbeckmann S."/>
            <person name="Bunk B."/>
            <person name="Jeske O."/>
            <person name="Meyerdierks A."/>
            <person name="Storesund J.E."/>
            <person name="Kallscheuer N."/>
            <person name="Luecker S."/>
            <person name="Lage O.M."/>
            <person name="Pohl T."/>
            <person name="Merkel B.J."/>
            <person name="Hornburger P."/>
            <person name="Mueller R.-W."/>
            <person name="Bruemmer F."/>
            <person name="Labrenz M."/>
            <person name="Spormann A.M."/>
            <person name="Op den Camp H."/>
            <person name="Overmann J."/>
            <person name="Amann R."/>
            <person name="Jetten M.S.M."/>
            <person name="Mascher T."/>
            <person name="Medema M.H."/>
            <person name="Devos D.P."/>
            <person name="Kaster A.-K."/>
            <person name="Ovreas L."/>
            <person name="Rohde M."/>
            <person name="Galperin M.Y."/>
            <person name="Jogler C."/>
        </authorList>
    </citation>
    <scope>NUCLEOTIDE SEQUENCE [LARGE SCALE GENOMIC DNA]</scope>
    <source>
        <strain evidence="3 4">Pr1d</strain>
    </source>
</reference>
<dbReference type="SUPFAM" id="SSF53474">
    <property type="entry name" value="alpha/beta-Hydrolases"/>
    <property type="match status" value="1"/>
</dbReference>
<accession>A0A5B9QHG1</accession>
<protein>
    <submittedName>
        <fullName evidence="3">Prolyl oligopeptidase family protein</fullName>
    </submittedName>
</protein>
<keyword evidence="1" id="KW-0732">Signal</keyword>
<dbReference type="PANTHER" id="PTHR43037">
    <property type="entry name" value="UNNAMED PRODUCT-RELATED"/>
    <property type="match status" value="1"/>
</dbReference>
<keyword evidence="4" id="KW-1185">Reference proteome</keyword>
<dbReference type="Proteomes" id="UP000323917">
    <property type="component" value="Chromosome"/>
</dbReference>
<dbReference type="AlphaFoldDB" id="A0A5B9QHG1"/>
<evidence type="ECO:0000256" key="1">
    <source>
        <dbReference type="ARBA" id="ARBA00022729"/>
    </source>
</evidence>
<dbReference type="Gene3D" id="3.40.50.1820">
    <property type="entry name" value="alpha/beta hydrolase"/>
    <property type="match status" value="1"/>
</dbReference>
<dbReference type="RefSeq" id="WP_148075626.1">
    <property type="nucleotide sequence ID" value="NZ_CP042913.1"/>
</dbReference>
<sequence>MASKTRRSDFLRFTVVVIFVAAFAVGVNAEENPIVGTWELTSVWRKGEQKGKHIVSMNPDLTGTVKDLEVGWTSKLRNVKSEGGAVSFSFFYGETEEYEIGFRGTLVDDQIKGRFTIAGKHAVVIGAPLSAAEAEAASAQQASARRSVFDCYEARSFTSSEGNTLPYRLFVPRDYNPDKQYPIVLFHHGGGGAGSDNRRNLESACVREWILPEVQAKNPCFIVAPQFPDKETFRSRSTESATEFMNVIFRTMHEILDSLETEFSIDKSREYVTGLSFGGECVWMSIVERPDRFAAAVPICATDGIIGMAAAERATKFAQLPVWIFHGNADDTVPVDSSRKTVKALRDTGGNPKYTEYPGVDHYSWDRAYRDPGLIEWLFAQSQSQSPR</sequence>
<dbReference type="KEGG" id="bgok:Pr1d_47220"/>
<dbReference type="OrthoDB" id="9764953at2"/>
<dbReference type="InterPro" id="IPR029058">
    <property type="entry name" value="AB_hydrolase_fold"/>
</dbReference>
<dbReference type="InterPro" id="IPR050955">
    <property type="entry name" value="Plant_Biomass_Hydrol_Est"/>
</dbReference>
<organism evidence="3 4">
    <name type="scientific">Bythopirellula goksoeyrii</name>
    <dbReference type="NCBI Taxonomy" id="1400387"/>
    <lineage>
        <taxon>Bacteria</taxon>
        <taxon>Pseudomonadati</taxon>
        <taxon>Planctomycetota</taxon>
        <taxon>Planctomycetia</taxon>
        <taxon>Pirellulales</taxon>
        <taxon>Lacipirellulaceae</taxon>
        <taxon>Bythopirellula</taxon>
    </lineage>
</organism>
<name>A0A5B9QHG1_9BACT</name>